<feature type="non-terminal residue" evidence="2">
    <location>
        <position position="69"/>
    </location>
</feature>
<evidence type="ECO:0000313" key="2">
    <source>
        <dbReference type="EMBL" id="MCL7942343.1"/>
    </source>
</evidence>
<dbReference type="Proteomes" id="UP001165369">
    <property type="component" value="Unassembled WGS sequence"/>
</dbReference>
<name>A0ABT0T5Y9_9GAMM</name>
<protein>
    <submittedName>
        <fullName evidence="2">Uncharacterized protein</fullName>
    </submittedName>
</protein>
<feature type="compositionally biased region" description="Basic and acidic residues" evidence="1">
    <location>
        <begin position="32"/>
        <end position="41"/>
    </location>
</feature>
<gene>
    <name evidence="2" type="ORF">M8009_18995</name>
</gene>
<feature type="region of interest" description="Disordered" evidence="1">
    <location>
        <begin position="24"/>
        <end position="69"/>
    </location>
</feature>
<comment type="caution">
    <text evidence="2">The sequence shown here is derived from an EMBL/GenBank/DDBJ whole genome shotgun (WGS) entry which is preliminary data.</text>
</comment>
<accession>A0ABT0T5Y9</accession>
<sequence>MEPNLAQGSNVSFDESLALNVAVTGHRHPDKRPHELPDRLLKSGSDLDEGSVSLAGVAGSIERRSRQRP</sequence>
<organism evidence="2 3">
    <name type="scientific">Halomonas gemina</name>
    <dbReference type="NCBI Taxonomy" id="2945105"/>
    <lineage>
        <taxon>Bacteria</taxon>
        <taxon>Pseudomonadati</taxon>
        <taxon>Pseudomonadota</taxon>
        <taxon>Gammaproteobacteria</taxon>
        <taxon>Oceanospirillales</taxon>
        <taxon>Halomonadaceae</taxon>
        <taxon>Halomonas</taxon>
    </lineage>
</organism>
<dbReference type="EMBL" id="JAMJPK010000048">
    <property type="protein sequence ID" value="MCL7942343.1"/>
    <property type="molecule type" value="Genomic_DNA"/>
</dbReference>
<evidence type="ECO:0000313" key="3">
    <source>
        <dbReference type="Proteomes" id="UP001165369"/>
    </source>
</evidence>
<evidence type="ECO:0000256" key="1">
    <source>
        <dbReference type="SAM" id="MobiDB-lite"/>
    </source>
</evidence>
<keyword evidence="3" id="KW-1185">Reference proteome</keyword>
<proteinExistence type="predicted"/>
<reference evidence="2" key="1">
    <citation type="submission" date="2022-05" db="EMBL/GenBank/DDBJ databases">
        <title>Halomonas geminus sp. nov. and Halomonas llamarensis sp. nov. isolated from high-altitude salars of the Atacama Desert.</title>
        <authorList>
            <person name="Hintersatz C."/>
            <person name="Rojas L.A."/>
            <person name="Wei T.-S."/>
            <person name="Kutschke S."/>
            <person name="Lehmann F."/>
            <person name="Jain R."/>
            <person name="Pollmann K."/>
        </authorList>
    </citation>
    <scope>NUCLEOTIDE SEQUENCE</scope>
    <source>
        <strain evidence="2">ATCH28</strain>
    </source>
</reference>
<dbReference type="RefSeq" id="WP_250064044.1">
    <property type="nucleotide sequence ID" value="NZ_JAMJPK010000048.1"/>
</dbReference>